<evidence type="ECO:0000256" key="5">
    <source>
        <dbReference type="SAM" id="SignalP"/>
    </source>
</evidence>
<dbReference type="Pfam" id="PF00884">
    <property type="entry name" value="Sulfatase"/>
    <property type="match status" value="1"/>
</dbReference>
<dbReference type="GO" id="GO:0005737">
    <property type="term" value="C:cytoplasm"/>
    <property type="evidence" value="ECO:0007669"/>
    <property type="project" value="TreeGrafter"/>
</dbReference>
<keyword evidence="4" id="KW-0378">Hydrolase</keyword>
<feature type="domain" description="Sulfatase N-terminal" evidence="6">
    <location>
        <begin position="33"/>
        <end position="131"/>
    </location>
</feature>
<dbReference type="InterPro" id="IPR000917">
    <property type="entry name" value="Sulfatase_N"/>
</dbReference>
<dbReference type="InterPro" id="IPR024607">
    <property type="entry name" value="Sulfatase_CS"/>
</dbReference>
<evidence type="ECO:0000313" key="8">
    <source>
        <dbReference type="Proteomes" id="UP000472270"/>
    </source>
</evidence>
<organism evidence="7 8">
    <name type="scientific">Sinocyclocheilus rhinocerous</name>
    <dbReference type="NCBI Taxonomy" id="307959"/>
    <lineage>
        <taxon>Eukaryota</taxon>
        <taxon>Metazoa</taxon>
        <taxon>Chordata</taxon>
        <taxon>Craniata</taxon>
        <taxon>Vertebrata</taxon>
        <taxon>Euteleostomi</taxon>
        <taxon>Actinopterygii</taxon>
        <taxon>Neopterygii</taxon>
        <taxon>Teleostei</taxon>
        <taxon>Ostariophysi</taxon>
        <taxon>Cypriniformes</taxon>
        <taxon>Cyprinidae</taxon>
        <taxon>Cyprininae</taxon>
        <taxon>Sinocyclocheilus</taxon>
    </lineage>
</organism>
<dbReference type="GO" id="GO:0004423">
    <property type="term" value="F:iduronate-2-sulfatase activity"/>
    <property type="evidence" value="ECO:0007669"/>
    <property type="project" value="TreeGrafter"/>
</dbReference>
<dbReference type="Gene3D" id="3.40.720.10">
    <property type="entry name" value="Alkaline Phosphatase, subunit A"/>
    <property type="match status" value="1"/>
</dbReference>
<dbReference type="PANTHER" id="PTHR45953">
    <property type="entry name" value="IDURONATE 2-SULFATASE"/>
    <property type="match status" value="1"/>
</dbReference>
<dbReference type="PANTHER" id="PTHR45953:SF1">
    <property type="entry name" value="IDURONATE 2-SULFATASE"/>
    <property type="match status" value="1"/>
</dbReference>
<dbReference type="AlphaFoldDB" id="A0A673FKC4"/>
<evidence type="ECO:0000256" key="2">
    <source>
        <dbReference type="ARBA" id="ARBA00008779"/>
    </source>
</evidence>
<dbReference type="InterPro" id="IPR017850">
    <property type="entry name" value="Alkaline_phosphatase_core_sf"/>
</dbReference>
<feature type="signal peptide" evidence="5">
    <location>
        <begin position="1"/>
        <end position="26"/>
    </location>
</feature>
<comment type="cofactor">
    <cofactor evidence="1">
        <name>Ca(2+)</name>
        <dbReference type="ChEBI" id="CHEBI:29108"/>
    </cofactor>
</comment>
<protein>
    <recommendedName>
        <fullName evidence="6">Sulfatase N-terminal domain-containing protein</fullName>
    </recommendedName>
</protein>
<sequence length="171" mass="19255">MHIVFVNTQIRMFLLILHVLEAGVFAVDSKQFNILYLIADDLRPTLGCYSDPVVKSPNIDQLASVSTVFHNAYAQQAVCGPSRVSFLTSRRPDTTKLYDFNSYWRVHAGNYTTLPQYFKSNGYTTLSVGKVFHPVHTSSSVSVLSIPSTPVLAIRCMALVLYLGFIWRLEF</sequence>
<keyword evidence="3" id="KW-0479">Metal-binding</keyword>
<reference evidence="7" key="2">
    <citation type="submission" date="2025-09" db="UniProtKB">
        <authorList>
            <consortium name="Ensembl"/>
        </authorList>
    </citation>
    <scope>IDENTIFICATION</scope>
</reference>
<dbReference type="PROSITE" id="PS00149">
    <property type="entry name" value="SULFATASE_2"/>
    <property type="match status" value="1"/>
</dbReference>
<dbReference type="Proteomes" id="UP000472270">
    <property type="component" value="Unassembled WGS sequence"/>
</dbReference>
<keyword evidence="5" id="KW-0732">Signal</keyword>
<evidence type="ECO:0000256" key="4">
    <source>
        <dbReference type="ARBA" id="ARBA00022801"/>
    </source>
</evidence>
<accession>A0A673FKC4</accession>
<evidence type="ECO:0000256" key="1">
    <source>
        <dbReference type="ARBA" id="ARBA00001913"/>
    </source>
</evidence>
<comment type="similarity">
    <text evidence="2">Belongs to the sulfatase family.</text>
</comment>
<keyword evidence="8" id="KW-1185">Reference proteome</keyword>
<proteinExistence type="inferred from homology"/>
<dbReference type="GO" id="GO:0046872">
    <property type="term" value="F:metal ion binding"/>
    <property type="evidence" value="ECO:0007669"/>
    <property type="project" value="UniProtKB-KW"/>
</dbReference>
<dbReference type="Ensembl" id="ENSSRHT00000000082.1">
    <property type="protein sequence ID" value="ENSSRHP00000000058.1"/>
    <property type="gene ID" value="ENSSRHG00000000060.1"/>
</dbReference>
<name>A0A673FKC4_9TELE</name>
<evidence type="ECO:0000313" key="7">
    <source>
        <dbReference type="Ensembl" id="ENSSRHP00000000058.1"/>
    </source>
</evidence>
<feature type="chain" id="PRO_5025380243" description="Sulfatase N-terminal domain-containing protein" evidence="5">
    <location>
        <begin position="27"/>
        <end position="171"/>
    </location>
</feature>
<reference evidence="7" key="1">
    <citation type="submission" date="2025-08" db="UniProtKB">
        <authorList>
            <consortium name="Ensembl"/>
        </authorList>
    </citation>
    <scope>IDENTIFICATION</scope>
</reference>
<dbReference type="SUPFAM" id="SSF53649">
    <property type="entry name" value="Alkaline phosphatase-like"/>
    <property type="match status" value="1"/>
</dbReference>
<evidence type="ECO:0000256" key="3">
    <source>
        <dbReference type="ARBA" id="ARBA00022723"/>
    </source>
</evidence>
<evidence type="ECO:0000259" key="6">
    <source>
        <dbReference type="Pfam" id="PF00884"/>
    </source>
</evidence>